<evidence type="ECO:0000256" key="1">
    <source>
        <dbReference type="ARBA" id="ARBA00006485"/>
    </source>
</evidence>
<evidence type="ECO:0000259" key="9">
    <source>
        <dbReference type="PROSITE" id="PS50011"/>
    </source>
</evidence>
<proteinExistence type="inferred from homology"/>
<feature type="region of interest" description="Disordered" evidence="8">
    <location>
        <begin position="258"/>
        <end position="336"/>
    </location>
</feature>
<dbReference type="PROSITE" id="PS50011">
    <property type="entry name" value="PROTEIN_KINASE_DOM"/>
    <property type="match status" value="1"/>
</dbReference>
<evidence type="ECO:0000313" key="10">
    <source>
        <dbReference type="EMBL" id="KAK6188159.1"/>
    </source>
</evidence>
<dbReference type="InterPro" id="IPR008271">
    <property type="entry name" value="Ser/Thr_kinase_AS"/>
</dbReference>
<comment type="caution">
    <text evidence="10">The sequence shown here is derived from an EMBL/GenBank/DDBJ whole genome shotgun (WGS) entry which is preliminary data.</text>
</comment>
<dbReference type="InterPro" id="IPR050117">
    <property type="entry name" value="MAPK"/>
</dbReference>
<feature type="compositionally biased region" description="Polar residues" evidence="8">
    <location>
        <begin position="291"/>
        <end position="306"/>
    </location>
</feature>
<feature type="compositionally biased region" description="Polar residues" evidence="8">
    <location>
        <begin position="263"/>
        <end position="280"/>
    </location>
</feature>
<dbReference type="AlphaFoldDB" id="A0AAN8JY19"/>
<feature type="domain" description="Protein kinase" evidence="9">
    <location>
        <begin position="1"/>
        <end position="250"/>
    </location>
</feature>
<evidence type="ECO:0000256" key="7">
    <source>
        <dbReference type="ARBA" id="ARBA00022840"/>
    </source>
</evidence>
<dbReference type="CDD" id="cd07830">
    <property type="entry name" value="STKc_MAK_like"/>
    <property type="match status" value="1"/>
</dbReference>
<protein>
    <recommendedName>
        <fullName evidence="9">Protein kinase domain-containing protein</fullName>
    </recommendedName>
</protein>
<feature type="compositionally biased region" description="Polar residues" evidence="8">
    <location>
        <begin position="498"/>
        <end position="511"/>
    </location>
</feature>
<keyword evidence="7" id="KW-0067">ATP-binding</keyword>
<dbReference type="PROSITE" id="PS00108">
    <property type="entry name" value="PROTEIN_KINASE_ST"/>
    <property type="match status" value="1"/>
</dbReference>
<dbReference type="Gene3D" id="3.30.200.20">
    <property type="entry name" value="Phosphorylase Kinase, domain 1"/>
    <property type="match status" value="1"/>
</dbReference>
<keyword evidence="5" id="KW-0547">Nucleotide-binding</keyword>
<dbReference type="Pfam" id="PF00069">
    <property type="entry name" value="Pkinase"/>
    <property type="match status" value="1"/>
</dbReference>
<dbReference type="Proteomes" id="UP001347796">
    <property type="component" value="Unassembled WGS sequence"/>
</dbReference>
<evidence type="ECO:0000256" key="2">
    <source>
        <dbReference type="ARBA" id="ARBA00022527"/>
    </source>
</evidence>
<comment type="similarity">
    <text evidence="1">Belongs to the protein kinase superfamily. CMGC Ser/Thr protein kinase family. CDC2/CDKX subfamily.</text>
</comment>
<dbReference type="SMART" id="SM00220">
    <property type="entry name" value="S_TKc"/>
    <property type="match status" value="1"/>
</dbReference>
<name>A0AAN8JY19_PATCE</name>
<dbReference type="InterPro" id="IPR000719">
    <property type="entry name" value="Prot_kinase_dom"/>
</dbReference>
<accession>A0AAN8JY19</accession>
<dbReference type="SUPFAM" id="SSF56112">
    <property type="entry name" value="Protein kinase-like (PK-like)"/>
    <property type="match status" value="1"/>
</dbReference>
<keyword evidence="2" id="KW-0723">Serine/threonine-protein kinase</keyword>
<dbReference type="GO" id="GO:0005524">
    <property type="term" value="F:ATP binding"/>
    <property type="evidence" value="ECO:0007669"/>
    <property type="project" value="UniProtKB-KW"/>
</dbReference>
<gene>
    <name evidence="10" type="ORF">SNE40_004402</name>
</gene>
<evidence type="ECO:0000256" key="4">
    <source>
        <dbReference type="ARBA" id="ARBA00022679"/>
    </source>
</evidence>
<dbReference type="FunFam" id="1.10.510.10:FF:000104">
    <property type="entry name" value="serine/threonine-protein kinase MAK isoform X1"/>
    <property type="match status" value="1"/>
</dbReference>
<evidence type="ECO:0000256" key="8">
    <source>
        <dbReference type="SAM" id="MobiDB-lite"/>
    </source>
</evidence>
<dbReference type="GO" id="GO:0004674">
    <property type="term" value="F:protein serine/threonine kinase activity"/>
    <property type="evidence" value="ECO:0007669"/>
    <property type="project" value="UniProtKB-KW"/>
</dbReference>
<dbReference type="EMBL" id="JAZGQO010000003">
    <property type="protein sequence ID" value="KAK6188159.1"/>
    <property type="molecule type" value="Genomic_DNA"/>
</dbReference>
<keyword evidence="3" id="KW-0597">Phosphoprotein</keyword>
<reference evidence="10 11" key="1">
    <citation type="submission" date="2024-01" db="EMBL/GenBank/DDBJ databases">
        <title>The genome of the rayed Mediterranean limpet Patella caerulea (Linnaeus, 1758).</title>
        <authorList>
            <person name="Anh-Thu Weber A."/>
            <person name="Halstead-Nussloch G."/>
        </authorList>
    </citation>
    <scope>NUCLEOTIDE SEQUENCE [LARGE SCALE GENOMIC DNA]</scope>
    <source>
        <strain evidence="10">AATW-2023a</strain>
        <tissue evidence="10">Whole specimen</tissue>
    </source>
</reference>
<feature type="compositionally biased region" description="Polar residues" evidence="8">
    <location>
        <begin position="434"/>
        <end position="469"/>
    </location>
</feature>
<evidence type="ECO:0000256" key="5">
    <source>
        <dbReference type="ARBA" id="ARBA00022741"/>
    </source>
</evidence>
<feature type="region of interest" description="Disordered" evidence="8">
    <location>
        <begin position="357"/>
        <end position="376"/>
    </location>
</feature>
<keyword evidence="6" id="KW-0418">Kinase</keyword>
<evidence type="ECO:0000256" key="6">
    <source>
        <dbReference type="ARBA" id="ARBA00022777"/>
    </source>
</evidence>
<feature type="compositionally biased region" description="Polar residues" evidence="8">
    <location>
        <begin position="392"/>
        <end position="408"/>
    </location>
</feature>
<keyword evidence="4" id="KW-0808">Transferase</keyword>
<keyword evidence="11" id="KW-1185">Reference proteome</keyword>
<dbReference type="InterPro" id="IPR011009">
    <property type="entry name" value="Kinase-like_dom_sf"/>
</dbReference>
<dbReference type="Gene3D" id="1.10.510.10">
    <property type="entry name" value="Transferase(Phosphotransferase) domain 1"/>
    <property type="match status" value="1"/>
</dbReference>
<feature type="compositionally biased region" description="Polar residues" evidence="8">
    <location>
        <begin position="477"/>
        <end position="490"/>
    </location>
</feature>
<sequence>MKKKYYSWEECLELREVKSLRKLNHPNIIKLKEVVRENDLLYFVFEFMKENLYQMMKERSKLLPESNVRNITYQVLQGLAFMHKHGFFHRDLKPENLLCSGPDFVKIADFGLARETRSRPPYTDYVSTRWYRAPEVLLRSTNYNSPIDIWAVGTIVAELYTLRPLFPGSSEIDQIFKTCAVLGTPRQEEWKEGYQLAAAMNFRWPQCVTTHLKTLIPNASNEGLQLIKDMIMWNPSKRPSSAQCLRYQYFQVGQNLGMQQQQRPPMSSGNVNTYTPNSPIVSPPRTIPDNKPSSDNISSILPTIGNSKKEESSSFAVTVSKKPSGRKRWGAGNAGLSETWDDWDDLDFTIPSKQKASNKIVPPIHNNKTKDKENLDDDDEFFSALLHRRQSKPNNRQNTGNSGRNSAKQHYVSKARYLPGINPRNSATRRDSDGSNWGTSFNKNTGITGFGISRTNNFNQGGNTKTNSPGGAYVPSFGSSSKPTFPSNNLAWKRAQPSPMSLKQNKTSSYRTPVAQPGRTDWAAK</sequence>
<feature type="region of interest" description="Disordered" evidence="8">
    <location>
        <begin position="388"/>
        <end position="525"/>
    </location>
</feature>
<evidence type="ECO:0000256" key="3">
    <source>
        <dbReference type="ARBA" id="ARBA00022553"/>
    </source>
</evidence>
<evidence type="ECO:0000313" key="11">
    <source>
        <dbReference type="Proteomes" id="UP001347796"/>
    </source>
</evidence>
<organism evidence="10 11">
    <name type="scientific">Patella caerulea</name>
    <name type="common">Rayed Mediterranean limpet</name>
    <dbReference type="NCBI Taxonomy" id="87958"/>
    <lineage>
        <taxon>Eukaryota</taxon>
        <taxon>Metazoa</taxon>
        <taxon>Spiralia</taxon>
        <taxon>Lophotrochozoa</taxon>
        <taxon>Mollusca</taxon>
        <taxon>Gastropoda</taxon>
        <taxon>Patellogastropoda</taxon>
        <taxon>Patelloidea</taxon>
        <taxon>Patellidae</taxon>
        <taxon>Patella</taxon>
    </lineage>
</organism>
<dbReference type="PANTHER" id="PTHR24055">
    <property type="entry name" value="MITOGEN-ACTIVATED PROTEIN KINASE"/>
    <property type="match status" value="1"/>
</dbReference>